<dbReference type="AlphaFoldDB" id="I3E4B3"/>
<dbReference type="Proteomes" id="UP000010523">
    <property type="component" value="Unassembled WGS sequence"/>
</dbReference>
<evidence type="ECO:0000313" key="2">
    <source>
        <dbReference type="Proteomes" id="UP000010523"/>
    </source>
</evidence>
<dbReference type="PATRIC" id="fig|997296.3.peg.91"/>
<evidence type="ECO:0000313" key="1">
    <source>
        <dbReference type="EMBL" id="EIJ81334.1"/>
    </source>
</evidence>
<sequence length="52" mass="6051">MEFQKDRDHTTKDSSVCNLPILEDIGWAIIDYLKNGRLKTSSPYLFVRHNAL</sequence>
<accession>I3E4B3</accession>
<gene>
    <name evidence="1" type="ORF">PB1_00275</name>
</gene>
<keyword evidence="2" id="KW-1185">Reference proteome</keyword>
<proteinExistence type="predicted"/>
<dbReference type="EMBL" id="AFEU01000001">
    <property type="protein sequence ID" value="EIJ81334.1"/>
    <property type="molecule type" value="Genomic_DNA"/>
</dbReference>
<protein>
    <submittedName>
        <fullName evidence="1">Uncharacterized protein</fullName>
    </submittedName>
</protein>
<organism evidence="1 2">
    <name type="scientific">Bacillus methanolicus PB1</name>
    <dbReference type="NCBI Taxonomy" id="997296"/>
    <lineage>
        <taxon>Bacteria</taxon>
        <taxon>Bacillati</taxon>
        <taxon>Bacillota</taxon>
        <taxon>Bacilli</taxon>
        <taxon>Bacillales</taxon>
        <taxon>Bacillaceae</taxon>
        <taxon>Bacillus</taxon>
    </lineage>
</organism>
<comment type="caution">
    <text evidence="1">The sequence shown here is derived from an EMBL/GenBank/DDBJ whole genome shotgun (WGS) entry which is preliminary data.</text>
</comment>
<reference evidence="1 2" key="1">
    <citation type="journal article" date="2012" name="Appl. Environ. Microbiol.">
        <title>Genome Sequence of Thermotolerant Bacillus methanolicus: Features and Regulation Related to Methylotrophy and Production of L-Lysine and L-Glutamate from Methanol.</title>
        <authorList>
            <person name="Heggeset T.M."/>
            <person name="Krog A."/>
            <person name="Balzer S."/>
            <person name="Wentzel A."/>
            <person name="Ellingsen T.E."/>
            <person name="Brautaset T."/>
        </authorList>
    </citation>
    <scope>NUCLEOTIDE SEQUENCE [LARGE SCALE GENOMIC DNA]</scope>
    <source>
        <strain evidence="1 2">PB1</strain>
    </source>
</reference>
<dbReference type="STRING" id="997296.PB1_00275"/>
<name>I3E4B3_BACMT</name>